<feature type="region of interest" description="Disordered" evidence="1">
    <location>
        <begin position="301"/>
        <end position="328"/>
    </location>
</feature>
<sequence>MALPKSVSAPLYIVETAPSEDATSFGKEATSYFDISPTRDASSSNRLPASPADISPGTLPQRSPARRPHFRFHSDYEALHKRIHGYIIGESQSLEVLTSAGASSTPSQEISPTKVTPVRSVEHSPRRASLQTSDSSGRSSAAFRPPSSRENLSYPLRQSKVSPIRGTSSSFTSRVGKWSATSEIPQRRSSTLSESITRDGNIIVVRTDQVPLRPPQSKSAPISKMNQASSIRVETEFTESREPPAIPAGTQPSQAANNEETQPADQNNRTADHHRRQSTSRRSSINPRHIFSAPLQLLHRVNLPKRSNPPTVVQMSPPSPTRRATRMADHTTQLKRNYTSDVLHRVASALQEIKTATPATLFPPQIARPLTWKTFSDKTIPHKPRKGQRGAHGMPSSLDNNGHNHNNGNGGRGSDVQSYTSSQRYLRMGTMPTNTPEETATYKIKRSPSAESEEFLKVDISIRGGTSYLPSEARRIHTPPLPEEGLDGRWKGFFFDYNAPRRTGSLPAPEVVVEGAANSGSCSPDSALSSDWERDRLMPDGKSKLERCKTKNKRILTSEWADVKLAEIDLLGTKTNQDDIQSAKEGCRRLNSPDALSKNRTKILYEGKEVEPEMFDLTIPDHLPSSPLCPRHPRYWRVMRRQGSQFRGCWMHGIGVYEDTKGKA</sequence>
<dbReference type="Proteomes" id="UP000054266">
    <property type="component" value="Unassembled WGS sequence"/>
</dbReference>
<feature type="region of interest" description="Disordered" evidence="1">
    <location>
        <begin position="99"/>
        <end position="195"/>
    </location>
</feature>
<dbReference type="AlphaFoldDB" id="A0A0D2CME0"/>
<feature type="compositionally biased region" description="Polar residues" evidence="1">
    <location>
        <begin position="159"/>
        <end position="195"/>
    </location>
</feature>
<feature type="region of interest" description="Disordered" evidence="1">
    <location>
        <begin position="211"/>
        <end position="288"/>
    </location>
</feature>
<evidence type="ECO:0000256" key="1">
    <source>
        <dbReference type="SAM" id="MobiDB-lite"/>
    </source>
</evidence>
<keyword evidence="3" id="KW-1185">Reference proteome</keyword>
<feature type="compositionally biased region" description="Basic and acidic residues" evidence="1">
    <location>
        <begin position="233"/>
        <end position="242"/>
    </location>
</feature>
<evidence type="ECO:0000313" key="3">
    <source>
        <dbReference type="Proteomes" id="UP000054266"/>
    </source>
</evidence>
<feature type="compositionally biased region" description="Polar residues" evidence="1">
    <location>
        <begin position="216"/>
        <end position="232"/>
    </location>
</feature>
<feature type="region of interest" description="Disordered" evidence="1">
    <location>
        <begin position="35"/>
        <end position="67"/>
    </location>
</feature>
<feature type="region of interest" description="Disordered" evidence="1">
    <location>
        <begin position="427"/>
        <end position="446"/>
    </location>
</feature>
<dbReference type="STRING" id="5601.A0A0D2CME0"/>
<dbReference type="EMBL" id="KN846959">
    <property type="protein sequence ID" value="KIW66391.1"/>
    <property type="molecule type" value="Genomic_DNA"/>
</dbReference>
<feature type="compositionally biased region" description="Low complexity" evidence="1">
    <location>
        <begin position="135"/>
        <end position="149"/>
    </location>
</feature>
<organism evidence="2 3">
    <name type="scientific">Phialophora macrospora</name>
    <dbReference type="NCBI Taxonomy" id="1851006"/>
    <lineage>
        <taxon>Eukaryota</taxon>
        <taxon>Fungi</taxon>
        <taxon>Dikarya</taxon>
        <taxon>Ascomycota</taxon>
        <taxon>Pezizomycotina</taxon>
        <taxon>Eurotiomycetes</taxon>
        <taxon>Chaetothyriomycetidae</taxon>
        <taxon>Chaetothyriales</taxon>
        <taxon>Herpotrichiellaceae</taxon>
        <taxon>Phialophora</taxon>
    </lineage>
</organism>
<accession>A0A0D2CME0</accession>
<reference evidence="2 3" key="1">
    <citation type="submission" date="2015-01" db="EMBL/GenBank/DDBJ databases">
        <title>The Genome Sequence of Capronia semiimmersa CBS27337.</title>
        <authorList>
            <consortium name="The Broad Institute Genomics Platform"/>
            <person name="Cuomo C."/>
            <person name="de Hoog S."/>
            <person name="Gorbushina A."/>
            <person name="Stielow B."/>
            <person name="Teixiera M."/>
            <person name="Abouelleil A."/>
            <person name="Chapman S.B."/>
            <person name="Priest M."/>
            <person name="Young S.K."/>
            <person name="Wortman J."/>
            <person name="Nusbaum C."/>
            <person name="Birren B."/>
        </authorList>
    </citation>
    <scope>NUCLEOTIDE SEQUENCE [LARGE SCALE GENOMIC DNA]</scope>
    <source>
        <strain evidence="2 3">CBS 27337</strain>
    </source>
</reference>
<gene>
    <name evidence="2" type="ORF">PV04_05727</name>
</gene>
<dbReference type="HOGENOM" id="CLU_026918_0_0_1"/>
<evidence type="ECO:0000313" key="2">
    <source>
        <dbReference type="EMBL" id="KIW66391.1"/>
    </source>
</evidence>
<name>A0A0D2CME0_9EURO</name>
<feature type="compositionally biased region" description="Polar residues" evidence="1">
    <location>
        <begin position="250"/>
        <end position="269"/>
    </location>
</feature>
<proteinExistence type="predicted"/>
<protein>
    <submittedName>
        <fullName evidence="2">Uncharacterized protein</fullName>
    </submittedName>
</protein>
<feature type="compositionally biased region" description="Polar residues" evidence="1">
    <location>
        <begin position="99"/>
        <end position="114"/>
    </location>
</feature>
<feature type="region of interest" description="Disordered" evidence="1">
    <location>
        <begin position="376"/>
        <end position="419"/>
    </location>
</feature>